<protein>
    <submittedName>
        <fullName evidence="1">Uncharacterized protein</fullName>
    </submittedName>
</protein>
<dbReference type="Proteomes" id="UP000479000">
    <property type="component" value="Unassembled WGS sequence"/>
</dbReference>
<name>A0A6H5HR70_9HEMI</name>
<gene>
    <name evidence="1" type="ORF">NTEN_LOCUS21306</name>
</gene>
<keyword evidence="2" id="KW-1185">Reference proteome</keyword>
<dbReference type="EMBL" id="CADCXU010031102">
    <property type="protein sequence ID" value="CAB0017274.1"/>
    <property type="molecule type" value="Genomic_DNA"/>
</dbReference>
<sequence>MISNEKASKEIDESWDKLAPIIFDLREVEPEKAIKVAHAIREHYMGNKTMKENPAGFTK</sequence>
<accession>A0A6H5HR70</accession>
<evidence type="ECO:0000313" key="2">
    <source>
        <dbReference type="Proteomes" id="UP000479000"/>
    </source>
</evidence>
<proteinExistence type="predicted"/>
<dbReference type="AlphaFoldDB" id="A0A6H5HR70"/>
<evidence type="ECO:0000313" key="1">
    <source>
        <dbReference type="EMBL" id="CAB0017274.1"/>
    </source>
</evidence>
<feature type="non-terminal residue" evidence="1">
    <location>
        <position position="59"/>
    </location>
</feature>
<reference evidence="1 2" key="1">
    <citation type="submission" date="2020-02" db="EMBL/GenBank/DDBJ databases">
        <authorList>
            <person name="Ferguson B K."/>
        </authorList>
    </citation>
    <scope>NUCLEOTIDE SEQUENCE [LARGE SCALE GENOMIC DNA]</scope>
</reference>
<organism evidence="1 2">
    <name type="scientific">Nesidiocoris tenuis</name>
    <dbReference type="NCBI Taxonomy" id="355587"/>
    <lineage>
        <taxon>Eukaryota</taxon>
        <taxon>Metazoa</taxon>
        <taxon>Ecdysozoa</taxon>
        <taxon>Arthropoda</taxon>
        <taxon>Hexapoda</taxon>
        <taxon>Insecta</taxon>
        <taxon>Pterygota</taxon>
        <taxon>Neoptera</taxon>
        <taxon>Paraneoptera</taxon>
        <taxon>Hemiptera</taxon>
        <taxon>Heteroptera</taxon>
        <taxon>Panheteroptera</taxon>
        <taxon>Cimicomorpha</taxon>
        <taxon>Miridae</taxon>
        <taxon>Dicyphina</taxon>
        <taxon>Nesidiocoris</taxon>
    </lineage>
</organism>